<dbReference type="PANTHER" id="PTHR22838:SF0">
    <property type="entry name" value="WD REPEAT-CONTAINING PROTEIN 26"/>
    <property type="match status" value="1"/>
</dbReference>
<keyword evidence="5" id="KW-1185">Reference proteome</keyword>
<dbReference type="EMBL" id="JAYMYQ010000008">
    <property type="protein sequence ID" value="KAK7315280.1"/>
    <property type="molecule type" value="Genomic_DNA"/>
</dbReference>
<dbReference type="SUPFAM" id="SSF117289">
    <property type="entry name" value="Nucleoporin domain"/>
    <property type="match status" value="1"/>
</dbReference>
<dbReference type="SUPFAM" id="SSF50978">
    <property type="entry name" value="WD40 repeat-like"/>
    <property type="match status" value="1"/>
</dbReference>
<dbReference type="InterPro" id="IPR051350">
    <property type="entry name" value="WD_repeat-ST_regulator"/>
</dbReference>
<dbReference type="PROSITE" id="PS50082">
    <property type="entry name" value="WD_REPEATS_2"/>
    <property type="match status" value="1"/>
</dbReference>
<evidence type="ECO:0000313" key="5">
    <source>
        <dbReference type="Proteomes" id="UP001367508"/>
    </source>
</evidence>
<dbReference type="InterPro" id="IPR036322">
    <property type="entry name" value="WD40_repeat_dom_sf"/>
</dbReference>
<dbReference type="AlphaFoldDB" id="A0AAN9KCJ3"/>
<comment type="caution">
    <text evidence="4">The sequence shown here is derived from an EMBL/GenBank/DDBJ whole genome shotgun (WGS) entry which is preliminary data.</text>
</comment>
<evidence type="ECO:0000256" key="1">
    <source>
        <dbReference type="ARBA" id="ARBA00022574"/>
    </source>
</evidence>
<name>A0AAN9KCJ3_CANGL</name>
<proteinExistence type="predicted"/>
<evidence type="ECO:0000256" key="2">
    <source>
        <dbReference type="ARBA" id="ARBA00022737"/>
    </source>
</evidence>
<dbReference type="InterPro" id="IPR001680">
    <property type="entry name" value="WD40_rpt"/>
</dbReference>
<keyword evidence="1 3" id="KW-0853">WD repeat</keyword>
<sequence>MWGPRIMTSQSGPRTSFDGAQISRNALQELTVILSKLPEASTVLSRLTALTGLLIRNDPELDKGLRYQALSCWHQECNMPLPSQMLSWATLEPVFENENVVADTVLRDIILHGISVASRANKHFQKGCLNMAILGSLGVPSGSLSSNRMLGSAVTGAAPRLSYNFAPPYGSSKIMQMHWSTLFTSYGRYYELEDKRVKILEQLNQYGGANFQYTVVTSSSAITDVNSQGNVCWHHAHQFLVILWVEHLVEQILILQQETCPFHNSVVKEMSLYSDHHCGKDRILSRTLQKLVPSVSWSPDDQEFLTCGVEEAIRRWDVSSHVCCPFPLGHDSNGPLPSQSDLANSKSRLLPPLLIRKLADPTQQWAKDGMGHIGRQFPFQLGKKRAKLLAGFHLGQSHTRKWVIELSKIRPITLLVGSY</sequence>
<feature type="repeat" description="WD" evidence="3">
    <location>
        <begin position="292"/>
        <end position="320"/>
    </location>
</feature>
<protein>
    <submittedName>
        <fullName evidence="4">Uncharacterized protein</fullName>
    </submittedName>
</protein>
<gene>
    <name evidence="4" type="ORF">VNO77_33819</name>
</gene>
<evidence type="ECO:0000256" key="3">
    <source>
        <dbReference type="PROSITE-ProRule" id="PRU00221"/>
    </source>
</evidence>
<reference evidence="4 5" key="1">
    <citation type="submission" date="2024-01" db="EMBL/GenBank/DDBJ databases">
        <title>The genomes of 5 underutilized Papilionoideae crops provide insights into root nodulation and disease resistanc.</title>
        <authorList>
            <person name="Jiang F."/>
        </authorList>
    </citation>
    <scope>NUCLEOTIDE SEQUENCE [LARGE SCALE GENOMIC DNA]</scope>
    <source>
        <strain evidence="4">LVBAO_FW01</strain>
        <tissue evidence="4">Leaves</tissue>
    </source>
</reference>
<keyword evidence="2" id="KW-0677">Repeat</keyword>
<dbReference type="Proteomes" id="UP001367508">
    <property type="component" value="Unassembled WGS sequence"/>
</dbReference>
<dbReference type="PANTHER" id="PTHR22838">
    <property type="entry name" value="WD REPEAT PROTEIN 26-RELATED"/>
    <property type="match status" value="1"/>
</dbReference>
<evidence type="ECO:0000313" key="4">
    <source>
        <dbReference type="EMBL" id="KAK7315280.1"/>
    </source>
</evidence>
<organism evidence="4 5">
    <name type="scientific">Canavalia gladiata</name>
    <name type="common">Sword bean</name>
    <name type="synonym">Dolichos gladiatus</name>
    <dbReference type="NCBI Taxonomy" id="3824"/>
    <lineage>
        <taxon>Eukaryota</taxon>
        <taxon>Viridiplantae</taxon>
        <taxon>Streptophyta</taxon>
        <taxon>Embryophyta</taxon>
        <taxon>Tracheophyta</taxon>
        <taxon>Spermatophyta</taxon>
        <taxon>Magnoliopsida</taxon>
        <taxon>eudicotyledons</taxon>
        <taxon>Gunneridae</taxon>
        <taxon>Pentapetalae</taxon>
        <taxon>rosids</taxon>
        <taxon>fabids</taxon>
        <taxon>Fabales</taxon>
        <taxon>Fabaceae</taxon>
        <taxon>Papilionoideae</taxon>
        <taxon>50 kb inversion clade</taxon>
        <taxon>NPAAA clade</taxon>
        <taxon>indigoferoid/millettioid clade</taxon>
        <taxon>Phaseoleae</taxon>
        <taxon>Canavalia</taxon>
    </lineage>
</organism>
<accession>A0AAN9KCJ3</accession>